<organism evidence="3 4">
    <name type="scientific">Tumebacillus lipolyticus</name>
    <dbReference type="NCBI Taxonomy" id="1280370"/>
    <lineage>
        <taxon>Bacteria</taxon>
        <taxon>Bacillati</taxon>
        <taxon>Bacillota</taxon>
        <taxon>Bacilli</taxon>
        <taxon>Bacillales</taxon>
        <taxon>Alicyclobacillaceae</taxon>
        <taxon>Tumebacillus</taxon>
    </lineage>
</organism>
<dbReference type="Proteomes" id="UP001597343">
    <property type="component" value="Unassembled WGS sequence"/>
</dbReference>
<keyword evidence="3" id="KW-0328">Glycosyltransferase</keyword>
<dbReference type="InterPro" id="IPR050194">
    <property type="entry name" value="Glycosyltransferase_grp1"/>
</dbReference>
<keyword evidence="4" id="KW-1185">Reference proteome</keyword>
<dbReference type="EC" id="2.4.-.-" evidence="3"/>
<evidence type="ECO:0000313" key="4">
    <source>
        <dbReference type="Proteomes" id="UP001597343"/>
    </source>
</evidence>
<accession>A0ABW4ZSZ9</accession>
<dbReference type="RefSeq" id="WP_386043401.1">
    <property type="nucleotide sequence ID" value="NZ_JBHUIO010000002.1"/>
</dbReference>
<comment type="caution">
    <text evidence="3">The sequence shown here is derived from an EMBL/GenBank/DDBJ whole genome shotgun (WGS) entry which is preliminary data.</text>
</comment>
<gene>
    <name evidence="3" type="ORF">ACFSOY_00865</name>
</gene>
<evidence type="ECO:0000259" key="2">
    <source>
        <dbReference type="Pfam" id="PF13439"/>
    </source>
</evidence>
<sequence>MRILIATFWHLPHAGGVSTHVYNLRRELDRLGHEVDLFAHHPDMEKYYIANTGRSLEKAKVKGLIYEKVSEYFEKELPHVDRWIMMREIERYSYEVAASTFDLGKYDLIHTQDIISTRAMWRIKPKHVPLIATIHGCLATEYLISGEVKGRDTLPFKYATTEEILGATSSDHTIVTTRWLKDLYVNDFSIPSERLQFIPNGMDIDHFLSTVGDQPNMERREGKLVIACPARLDPVKGHKCLFEALKMLKHERDDWVCWLIGDGDLREELEQLCDRLDLTDQIKFLGSRTDVSTLLAQADLVVLPSLQDNQPFSIMEAQVSGKPIIASDAGGIPEMVEDRKTGLIFQAGQSRELFQLLELVLRDGALREELGRVSKEWSMVQWSMKKMMEQTLSAYQKVVNNRGVGNEIQQK</sequence>
<feature type="domain" description="Glycosyltransferase subfamily 4-like N-terminal" evidence="2">
    <location>
        <begin position="15"/>
        <end position="205"/>
    </location>
</feature>
<dbReference type="PANTHER" id="PTHR45947:SF3">
    <property type="entry name" value="SULFOQUINOVOSYL TRANSFERASE SQD2"/>
    <property type="match status" value="1"/>
</dbReference>
<dbReference type="InterPro" id="IPR001296">
    <property type="entry name" value="Glyco_trans_1"/>
</dbReference>
<dbReference type="Pfam" id="PF00534">
    <property type="entry name" value="Glycos_transf_1"/>
    <property type="match status" value="1"/>
</dbReference>
<dbReference type="InterPro" id="IPR028098">
    <property type="entry name" value="Glyco_trans_4-like_N"/>
</dbReference>
<dbReference type="Pfam" id="PF13439">
    <property type="entry name" value="Glyco_transf_4"/>
    <property type="match status" value="1"/>
</dbReference>
<evidence type="ECO:0000313" key="3">
    <source>
        <dbReference type="EMBL" id="MFD2168568.1"/>
    </source>
</evidence>
<proteinExistence type="predicted"/>
<reference evidence="4" key="1">
    <citation type="journal article" date="2019" name="Int. J. Syst. Evol. Microbiol.">
        <title>The Global Catalogue of Microorganisms (GCM) 10K type strain sequencing project: providing services to taxonomists for standard genome sequencing and annotation.</title>
        <authorList>
            <consortium name="The Broad Institute Genomics Platform"/>
            <consortium name="The Broad Institute Genome Sequencing Center for Infectious Disease"/>
            <person name="Wu L."/>
            <person name="Ma J."/>
        </authorList>
    </citation>
    <scope>NUCLEOTIDE SEQUENCE [LARGE SCALE GENOMIC DNA]</scope>
    <source>
        <strain evidence="4">CGMCC 1.13574</strain>
    </source>
</reference>
<dbReference type="SUPFAM" id="SSF53756">
    <property type="entry name" value="UDP-Glycosyltransferase/glycogen phosphorylase"/>
    <property type="match status" value="1"/>
</dbReference>
<dbReference type="CDD" id="cd03801">
    <property type="entry name" value="GT4_PimA-like"/>
    <property type="match status" value="1"/>
</dbReference>
<feature type="domain" description="Glycosyl transferase family 1" evidence="1">
    <location>
        <begin position="218"/>
        <end position="376"/>
    </location>
</feature>
<name>A0ABW4ZSZ9_9BACL</name>
<dbReference type="Gene3D" id="3.40.50.2000">
    <property type="entry name" value="Glycogen Phosphorylase B"/>
    <property type="match status" value="2"/>
</dbReference>
<evidence type="ECO:0000259" key="1">
    <source>
        <dbReference type="Pfam" id="PF00534"/>
    </source>
</evidence>
<dbReference type="EMBL" id="JBHUIO010000002">
    <property type="protein sequence ID" value="MFD2168568.1"/>
    <property type="molecule type" value="Genomic_DNA"/>
</dbReference>
<dbReference type="GO" id="GO:0016757">
    <property type="term" value="F:glycosyltransferase activity"/>
    <property type="evidence" value="ECO:0007669"/>
    <property type="project" value="UniProtKB-KW"/>
</dbReference>
<keyword evidence="3" id="KW-0808">Transferase</keyword>
<dbReference type="PANTHER" id="PTHR45947">
    <property type="entry name" value="SULFOQUINOVOSYL TRANSFERASE SQD2"/>
    <property type="match status" value="1"/>
</dbReference>
<protein>
    <submittedName>
        <fullName evidence="3">Glycosyltransferase family 4 protein</fullName>
        <ecNumber evidence="3">2.4.-.-</ecNumber>
    </submittedName>
</protein>